<reference evidence="1 2" key="1">
    <citation type="journal article" date="2024" name="G3 (Bethesda)">
        <title>Genome assembly of Hibiscus sabdariffa L. provides insights into metabolisms of medicinal natural products.</title>
        <authorList>
            <person name="Kim T."/>
        </authorList>
    </citation>
    <scope>NUCLEOTIDE SEQUENCE [LARGE SCALE GENOMIC DNA]</scope>
    <source>
        <strain evidence="1">TK-2024</strain>
        <tissue evidence="1">Old leaves</tissue>
    </source>
</reference>
<organism evidence="1 2">
    <name type="scientific">Hibiscus sabdariffa</name>
    <name type="common">roselle</name>
    <dbReference type="NCBI Taxonomy" id="183260"/>
    <lineage>
        <taxon>Eukaryota</taxon>
        <taxon>Viridiplantae</taxon>
        <taxon>Streptophyta</taxon>
        <taxon>Embryophyta</taxon>
        <taxon>Tracheophyta</taxon>
        <taxon>Spermatophyta</taxon>
        <taxon>Magnoliopsida</taxon>
        <taxon>eudicotyledons</taxon>
        <taxon>Gunneridae</taxon>
        <taxon>Pentapetalae</taxon>
        <taxon>rosids</taxon>
        <taxon>malvids</taxon>
        <taxon>Malvales</taxon>
        <taxon>Malvaceae</taxon>
        <taxon>Malvoideae</taxon>
        <taxon>Hibiscus</taxon>
    </lineage>
</organism>
<proteinExistence type="predicted"/>
<keyword evidence="2" id="KW-1185">Reference proteome</keyword>
<gene>
    <name evidence="1" type="ORF">V6N12_058615</name>
</gene>
<accession>A0ABR2ET61</accession>
<protein>
    <submittedName>
        <fullName evidence="1">Uncharacterized protein</fullName>
    </submittedName>
</protein>
<dbReference type="EMBL" id="JBBPBM010000010">
    <property type="protein sequence ID" value="KAK8565040.1"/>
    <property type="molecule type" value="Genomic_DNA"/>
</dbReference>
<name>A0ABR2ET61_9ROSI</name>
<comment type="caution">
    <text evidence="1">The sequence shown here is derived from an EMBL/GenBank/DDBJ whole genome shotgun (WGS) entry which is preliminary data.</text>
</comment>
<dbReference type="Proteomes" id="UP001472677">
    <property type="component" value="Unassembled WGS sequence"/>
</dbReference>
<evidence type="ECO:0000313" key="1">
    <source>
        <dbReference type="EMBL" id="KAK8565040.1"/>
    </source>
</evidence>
<evidence type="ECO:0000313" key="2">
    <source>
        <dbReference type="Proteomes" id="UP001472677"/>
    </source>
</evidence>
<sequence length="110" mass="12438">MAMVTGVGHFLKTFYRRKYFADYGCEGVMWFNNIGLARNAKVFDAPQLEESSVIGSSSRLVSMMVQARAECQLDCPHVATISWGLTYWEPPPFAWIKLNTNEAWHESDGA</sequence>